<dbReference type="InterPro" id="IPR001684">
    <property type="entry name" value="Ribosomal_bL27"/>
</dbReference>
<dbReference type="EMBL" id="KI894018">
    <property type="protein sequence ID" value="OCF29959.1"/>
    <property type="molecule type" value="Genomic_DNA"/>
</dbReference>
<protein>
    <recommendedName>
        <fullName evidence="4">Large ribosomal subunit protein bL27m</fullName>
    </recommendedName>
</protein>
<dbReference type="GO" id="GO:0006412">
    <property type="term" value="P:translation"/>
    <property type="evidence" value="ECO:0007669"/>
    <property type="project" value="InterPro"/>
</dbReference>
<evidence type="ECO:0000256" key="2">
    <source>
        <dbReference type="ARBA" id="ARBA00022980"/>
    </source>
</evidence>
<dbReference type="Pfam" id="PF01016">
    <property type="entry name" value="Ribosomal_L27"/>
    <property type="match status" value="2"/>
</dbReference>
<feature type="compositionally biased region" description="Basic and acidic residues" evidence="5">
    <location>
        <begin position="199"/>
        <end position="217"/>
    </location>
</feature>
<feature type="region of interest" description="Disordered" evidence="5">
    <location>
        <begin position="196"/>
        <end position="219"/>
    </location>
</feature>
<evidence type="ECO:0000256" key="5">
    <source>
        <dbReference type="SAM" id="MobiDB-lite"/>
    </source>
</evidence>
<comment type="similarity">
    <text evidence="1">Belongs to the bacterial ribosomal protein bL27 family.</text>
</comment>
<reference evidence="6" key="2">
    <citation type="submission" date="2014-01" db="EMBL/GenBank/DDBJ databases">
        <title>Evolution of pathogenesis and genome organization in the Tremellales.</title>
        <authorList>
            <person name="Cuomo C."/>
            <person name="Litvintseva A."/>
            <person name="Heitman J."/>
            <person name="Chen Y."/>
            <person name="Sun S."/>
            <person name="Springer D."/>
            <person name="Dromer F."/>
            <person name="Young S."/>
            <person name="Zeng Q."/>
            <person name="Chapman S."/>
            <person name="Gujja S."/>
            <person name="Saif S."/>
            <person name="Birren B."/>
        </authorList>
    </citation>
    <scope>NUCLEOTIDE SEQUENCE</scope>
    <source>
        <strain evidence="6">CBS 10118</strain>
    </source>
</reference>
<dbReference type="AlphaFoldDB" id="A0A1B9GG05"/>
<dbReference type="InterPro" id="IPR018261">
    <property type="entry name" value="Ribosomal_bL27_CS"/>
</dbReference>
<gene>
    <name evidence="6" type="ORF">I302_01473</name>
</gene>
<dbReference type="PANTHER" id="PTHR15893:SF0">
    <property type="entry name" value="LARGE RIBOSOMAL SUBUNIT PROTEIN BL27M"/>
    <property type="match status" value="1"/>
</dbReference>
<dbReference type="PROSITE" id="PS00831">
    <property type="entry name" value="RIBOSOMAL_L27"/>
    <property type="match status" value="1"/>
</dbReference>
<keyword evidence="3" id="KW-0687">Ribonucleoprotein</keyword>
<dbReference type="OrthoDB" id="1867012at2759"/>
<sequence length="236" mass="25970">MLGLTRSSAVSSFSELRSQLFAGPSTLSTQIRFASKAAGGKSRNGRESSGKRLGVKRFGGYFLLSSIIYLLSLSERPLNTTFELSSTTTSLTISSPIAPAHPTIYTTPSQPKINPLTPDQYVPPGSILIRQRGQTIHPGQNVSQGKDFTLSAVQPGYVQFYQHHLPYPHLSRPDQPGPQNLAPVKKPRQLKQFVGIVADRSESLPRDERSRGRERRFWGWPKESVRGDQAVGVESA</sequence>
<dbReference type="PANTHER" id="PTHR15893">
    <property type="entry name" value="RIBOSOMAL PROTEIN L27"/>
    <property type="match status" value="1"/>
</dbReference>
<dbReference type="GO" id="GO:0005762">
    <property type="term" value="C:mitochondrial large ribosomal subunit"/>
    <property type="evidence" value="ECO:0007669"/>
    <property type="project" value="TreeGrafter"/>
</dbReference>
<dbReference type="SUPFAM" id="SSF110324">
    <property type="entry name" value="Ribosomal L27 protein-like"/>
    <property type="match status" value="2"/>
</dbReference>
<reference evidence="6" key="1">
    <citation type="submission" date="2013-07" db="EMBL/GenBank/DDBJ databases">
        <title>The Genome Sequence of Cryptococcus bestiolae CBS10118.</title>
        <authorList>
            <consortium name="The Broad Institute Genome Sequencing Platform"/>
            <person name="Cuomo C."/>
            <person name="Litvintseva A."/>
            <person name="Chen Y."/>
            <person name="Heitman J."/>
            <person name="Sun S."/>
            <person name="Springer D."/>
            <person name="Dromer F."/>
            <person name="Young S.K."/>
            <person name="Zeng Q."/>
            <person name="Gargeya S."/>
            <person name="Fitzgerald M."/>
            <person name="Abouelleil A."/>
            <person name="Alvarado L."/>
            <person name="Berlin A.M."/>
            <person name="Chapman S.B."/>
            <person name="Dewar J."/>
            <person name="Goldberg J."/>
            <person name="Griggs A."/>
            <person name="Gujja S."/>
            <person name="Hansen M."/>
            <person name="Howarth C."/>
            <person name="Imamovic A."/>
            <person name="Larimer J."/>
            <person name="McCowan C."/>
            <person name="Murphy C."/>
            <person name="Pearson M."/>
            <person name="Priest M."/>
            <person name="Roberts A."/>
            <person name="Saif S."/>
            <person name="Shea T."/>
            <person name="Sykes S."/>
            <person name="Wortman J."/>
            <person name="Nusbaum C."/>
            <person name="Birren B."/>
        </authorList>
    </citation>
    <scope>NUCLEOTIDE SEQUENCE [LARGE SCALE GENOMIC DNA]</scope>
    <source>
        <strain evidence="6">CBS 10118</strain>
    </source>
</reference>
<keyword evidence="2 6" id="KW-0689">Ribosomal protein</keyword>
<dbReference type="Gene3D" id="2.40.50.100">
    <property type="match status" value="1"/>
</dbReference>
<name>A0A1B9GG05_9TREE</name>
<dbReference type="STRING" id="1296100.A0A1B9GG05"/>
<proteinExistence type="inferred from homology"/>
<accession>A0A1B9GG05</accession>
<evidence type="ECO:0000256" key="3">
    <source>
        <dbReference type="ARBA" id="ARBA00023274"/>
    </source>
</evidence>
<organism evidence="6">
    <name type="scientific">Kwoniella bestiolae CBS 10118</name>
    <dbReference type="NCBI Taxonomy" id="1296100"/>
    <lineage>
        <taxon>Eukaryota</taxon>
        <taxon>Fungi</taxon>
        <taxon>Dikarya</taxon>
        <taxon>Basidiomycota</taxon>
        <taxon>Agaricomycotina</taxon>
        <taxon>Tremellomycetes</taxon>
        <taxon>Tremellales</taxon>
        <taxon>Cryptococcaceae</taxon>
        <taxon>Kwoniella</taxon>
    </lineage>
</organism>
<evidence type="ECO:0000313" key="6">
    <source>
        <dbReference type="EMBL" id="OCF29959.1"/>
    </source>
</evidence>
<dbReference type="GO" id="GO:0003735">
    <property type="term" value="F:structural constituent of ribosome"/>
    <property type="evidence" value="ECO:0007669"/>
    <property type="project" value="InterPro"/>
</dbReference>
<evidence type="ECO:0000256" key="1">
    <source>
        <dbReference type="ARBA" id="ARBA00010797"/>
    </source>
</evidence>
<evidence type="ECO:0000256" key="4">
    <source>
        <dbReference type="ARBA" id="ARBA00035267"/>
    </source>
</evidence>
<dbReference type="VEuPathDB" id="FungiDB:I302_01473"/>